<gene>
    <name evidence="3" type="ORF">TG4357_01741</name>
</gene>
<sequence length="129" mass="14678">MKCRFAIAVLLVSAGAAQALDCSNPQTQRDMNQCAYQMWQYADEDLNLAYQLARDVMRTTDSYLPENLKGAEAALRDAQRAWIPFRDKACEAEGFAFRGGSMEPLMVLSCKERLTRQRTEELRSLTEMN</sequence>
<reference evidence="3 4" key="1">
    <citation type="submission" date="2015-09" db="EMBL/GenBank/DDBJ databases">
        <authorList>
            <consortium name="Swine Surveillance"/>
        </authorList>
    </citation>
    <scope>NUCLEOTIDE SEQUENCE [LARGE SCALE GENOMIC DNA]</scope>
    <source>
        <strain evidence="3 4">CECT 4357</strain>
    </source>
</reference>
<evidence type="ECO:0000313" key="3">
    <source>
        <dbReference type="EMBL" id="CUH65227.1"/>
    </source>
</evidence>
<dbReference type="Pfam" id="PF07007">
    <property type="entry name" value="LprI"/>
    <property type="match status" value="1"/>
</dbReference>
<dbReference type="Gene3D" id="1.20.1270.180">
    <property type="match status" value="1"/>
</dbReference>
<dbReference type="PANTHER" id="PTHR39176:SF1">
    <property type="entry name" value="PERIPLASMIC PROTEIN"/>
    <property type="match status" value="1"/>
</dbReference>
<dbReference type="PANTHER" id="PTHR39176">
    <property type="entry name" value="PERIPLASMIC PROTEIN-RELATED"/>
    <property type="match status" value="1"/>
</dbReference>
<name>A0A0P1FAM3_THAGE</name>
<keyword evidence="4" id="KW-1185">Reference proteome</keyword>
<feature type="signal peptide" evidence="1">
    <location>
        <begin position="1"/>
        <end position="19"/>
    </location>
</feature>
<keyword evidence="1" id="KW-0732">Signal</keyword>
<dbReference type="EMBL" id="CYSA01000016">
    <property type="protein sequence ID" value="CUH65227.1"/>
    <property type="molecule type" value="Genomic_DNA"/>
</dbReference>
<dbReference type="STRING" id="53501.SAMN04488043_11029"/>
<dbReference type="InterPro" id="IPR009739">
    <property type="entry name" value="LprI-like_N"/>
</dbReference>
<feature type="chain" id="PRO_5006062438" description="Lysozyme inhibitor LprI-like N-terminal domain-containing protein" evidence="1">
    <location>
        <begin position="20"/>
        <end position="129"/>
    </location>
</feature>
<dbReference type="Proteomes" id="UP000051587">
    <property type="component" value="Unassembled WGS sequence"/>
</dbReference>
<dbReference type="OrthoDB" id="7340239at2"/>
<evidence type="ECO:0000259" key="2">
    <source>
        <dbReference type="Pfam" id="PF07007"/>
    </source>
</evidence>
<accession>A0A0P1FAM3</accession>
<organism evidence="3 4">
    <name type="scientific">Thalassovita gelatinovora</name>
    <name type="common">Thalassobius gelatinovorus</name>
    <dbReference type="NCBI Taxonomy" id="53501"/>
    <lineage>
        <taxon>Bacteria</taxon>
        <taxon>Pseudomonadati</taxon>
        <taxon>Pseudomonadota</taxon>
        <taxon>Alphaproteobacteria</taxon>
        <taxon>Rhodobacterales</taxon>
        <taxon>Roseobacteraceae</taxon>
        <taxon>Thalassovita</taxon>
    </lineage>
</organism>
<protein>
    <recommendedName>
        <fullName evidence="2">Lysozyme inhibitor LprI-like N-terminal domain-containing protein</fullName>
    </recommendedName>
</protein>
<feature type="domain" description="Lysozyme inhibitor LprI-like N-terminal" evidence="2">
    <location>
        <begin position="22"/>
        <end position="122"/>
    </location>
</feature>
<dbReference type="AlphaFoldDB" id="A0A0P1FAM3"/>
<evidence type="ECO:0000313" key="4">
    <source>
        <dbReference type="Proteomes" id="UP000051587"/>
    </source>
</evidence>
<dbReference type="RefSeq" id="WP_074647019.1">
    <property type="nucleotide sequence ID" value="NZ_CP051181.1"/>
</dbReference>
<evidence type="ECO:0000256" key="1">
    <source>
        <dbReference type="SAM" id="SignalP"/>
    </source>
</evidence>
<proteinExistence type="predicted"/>